<dbReference type="InterPro" id="IPR000859">
    <property type="entry name" value="CUB_dom"/>
</dbReference>
<keyword evidence="5" id="KW-0472">Membrane</keyword>
<dbReference type="EMBL" id="JAAAHW010003294">
    <property type="protein sequence ID" value="KAF9985531.1"/>
    <property type="molecule type" value="Genomic_DNA"/>
</dbReference>
<keyword evidence="1" id="KW-0880">Kelch repeat</keyword>
<reference evidence="7" key="1">
    <citation type="journal article" date="2020" name="Fungal Divers.">
        <title>Resolving the Mortierellaceae phylogeny through synthesis of multi-gene phylogenetics and phylogenomics.</title>
        <authorList>
            <person name="Vandepol N."/>
            <person name="Liber J."/>
            <person name="Desiro A."/>
            <person name="Na H."/>
            <person name="Kennedy M."/>
            <person name="Barry K."/>
            <person name="Grigoriev I.V."/>
            <person name="Miller A.N."/>
            <person name="O'Donnell K."/>
            <person name="Stajich J.E."/>
            <person name="Bonito G."/>
        </authorList>
    </citation>
    <scope>NUCLEOTIDE SEQUENCE</scope>
    <source>
        <strain evidence="7">MES-2147</strain>
    </source>
</reference>
<feature type="region of interest" description="Disordered" evidence="4">
    <location>
        <begin position="492"/>
        <end position="514"/>
    </location>
</feature>
<dbReference type="SUPFAM" id="SSF117281">
    <property type="entry name" value="Kelch motif"/>
    <property type="match status" value="1"/>
</dbReference>
<feature type="compositionally biased region" description="Basic and acidic residues" evidence="4">
    <location>
        <begin position="1468"/>
        <end position="1477"/>
    </location>
</feature>
<name>A0A9P6MAQ4_9FUNG</name>
<dbReference type="Gene3D" id="2.60.120.290">
    <property type="entry name" value="Spermadhesin, CUB domain"/>
    <property type="match status" value="1"/>
</dbReference>
<feature type="region of interest" description="Disordered" evidence="4">
    <location>
        <begin position="1625"/>
        <end position="1649"/>
    </location>
</feature>
<keyword evidence="5" id="KW-0812">Transmembrane</keyword>
<feature type="domain" description="CUB" evidence="6">
    <location>
        <begin position="66"/>
        <end position="197"/>
    </location>
</feature>
<feature type="transmembrane region" description="Helical" evidence="5">
    <location>
        <begin position="918"/>
        <end position="939"/>
    </location>
</feature>
<evidence type="ECO:0000259" key="6">
    <source>
        <dbReference type="PROSITE" id="PS01180"/>
    </source>
</evidence>
<accession>A0A9P6MAQ4</accession>
<feature type="region of interest" description="Disordered" evidence="4">
    <location>
        <begin position="1345"/>
        <end position="1510"/>
    </location>
</feature>
<evidence type="ECO:0000256" key="3">
    <source>
        <dbReference type="ARBA" id="ARBA00023157"/>
    </source>
</evidence>
<gene>
    <name evidence="7" type="primary">MEGF8</name>
    <name evidence="7" type="ORF">BGZ65_010621</name>
</gene>
<protein>
    <submittedName>
        <fullName evidence="7">Multiple epidermal growth factor-like domains protein 8</fullName>
    </submittedName>
</protein>
<dbReference type="InterPro" id="IPR056737">
    <property type="entry name" value="Beta-prop_ATRN-MKLN-like"/>
</dbReference>
<evidence type="ECO:0000313" key="7">
    <source>
        <dbReference type="EMBL" id="KAF9985531.1"/>
    </source>
</evidence>
<dbReference type="PANTHER" id="PTHR23244">
    <property type="entry name" value="KELCH REPEAT DOMAIN"/>
    <property type="match status" value="1"/>
</dbReference>
<dbReference type="InterPro" id="IPR015915">
    <property type="entry name" value="Kelch-typ_b-propeller"/>
</dbReference>
<feature type="compositionally biased region" description="Acidic residues" evidence="4">
    <location>
        <begin position="1446"/>
        <end position="1456"/>
    </location>
</feature>
<proteinExistence type="predicted"/>
<evidence type="ECO:0000256" key="2">
    <source>
        <dbReference type="ARBA" id="ARBA00022737"/>
    </source>
</evidence>
<dbReference type="PROSITE" id="PS01180">
    <property type="entry name" value="CUB"/>
    <property type="match status" value="1"/>
</dbReference>
<dbReference type="Pfam" id="PF00431">
    <property type="entry name" value="CUB"/>
    <property type="match status" value="1"/>
</dbReference>
<dbReference type="OrthoDB" id="10251809at2759"/>
<feature type="compositionally biased region" description="Polar residues" evidence="4">
    <location>
        <begin position="1484"/>
        <end position="1503"/>
    </location>
</feature>
<evidence type="ECO:0000256" key="5">
    <source>
        <dbReference type="SAM" id="Phobius"/>
    </source>
</evidence>
<dbReference type="CDD" id="cd00041">
    <property type="entry name" value="CUB"/>
    <property type="match status" value="1"/>
</dbReference>
<feature type="compositionally biased region" description="Acidic residues" evidence="4">
    <location>
        <begin position="499"/>
        <end position="509"/>
    </location>
</feature>
<keyword evidence="2" id="KW-0677">Repeat</keyword>
<dbReference type="InterPro" id="IPR035914">
    <property type="entry name" value="Sperma_CUB_dom_sf"/>
</dbReference>
<dbReference type="Gene3D" id="2.120.10.80">
    <property type="entry name" value="Kelch-type beta propeller"/>
    <property type="match status" value="1"/>
</dbReference>
<dbReference type="Proteomes" id="UP000749646">
    <property type="component" value="Unassembled WGS sequence"/>
</dbReference>
<organism evidence="7 8">
    <name type="scientific">Modicella reniformis</name>
    <dbReference type="NCBI Taxonomy" id="1440133"/>
    <lineage>
        <taxon>Eukaryota</taxon>
        <taxon>Fungi</taxon>
        <taxon>Fungi incertae sedis</taxon>
        <taxon>Mucoromycota</taxon>
        <taxon>Mortierellomycotina</taxon>
        <taxon>Mortierellomycetes</taxon>
        <taxon>Mortierellales</taxon>
        <taxon>Mortierellaceae</taxon>
        <taxon>Modicella</taxon>
    </lineage>
</organism>
<evidence type="ECO:0000256" key="1">
    <source>
        <dbReference type="ARBA" id="ARBA00022441"/>
    </source>
</evidence>
<dbReference type="SUPFAM" id="SSF49854">
    <property type="entry name" value="Spermadhesin, CUB domain"/>
    <property type="match status" value="1"/>
</dbReference>
<dbReference type="Pfam" id="PF24981">
    <property type="entry name" value="Beta-prop_ATRN-LZTR1"/>
    <property type="match status" value="1"/>
</dbReference>
<evidence type="ECO:0000256" key="4">
    <source>
        <dbReference type="SAM" id="MobiDB-lite"/>
    </source>
</evidence>
<keyword evidence="8" id="KW-1185">Reference proteome</keyword>
<feature type="compositionally biased region" description="Polar residues" evidence="4">
    <location>
        <begin position="1370"/>
        <end position="1393"/>
    </location>
</feature>
<dbReference type="SMART" id="SM00042">
    <property type="entry name" value="CUB"/>
    <property type="match status" value="1"/>
</dbReference>
<feature type="region of interest" description="Disordered" evidence="4">
    <location>
        <begin position="1"/>
        <end position="23"/>
    </location>
</feature>
<keyword evidence="5" id="KW-1133">Transmembrane helix</keyword>
<evidence type="ECO:0000313" key="8">
    <source>
        <dbReference type="Proteomes" id="UP000749646"/>
    </source>
</evidence>
<feature type="compositionally biased region" description="Basic residues" evidence="4">
    <location>
        <begin position="1640"/>
        <end position="1649"/>
    </location>
</feature>
<keyword evidence="3" id="KW-1015">Disulfide bond</keyword>
<feature type="region of interest" description="Disordered" evidence="4">
    <location>
        <begin position="1546"/>
        <end position="1565"/>
    </location>
</feature>
<comment type="caution">
    <text evidence="7">The sequence shown here is derived from an EMBL/GenBank/DDBJ whole genome shotgun (WGS) entry which is preliminary data.</text>
</comment>
<sequence length="1649" mass="183329">MDSFYPQPNHFPETIRGRSLHHPGGLGYRRRDVIQDVLDDLEDTAGDVQSNSKVLAQQATIASTLCNSDITQSLGPDWSGTFASNSQDGIYPSQTRSCRWTIQAISDSTGSSGNSRSTSYVIALNFTTSIQLVCGTDYLTLYDGPDTTTPVLAKICGNMWFPATPTFYSTGPRLTVVFTSQERSPGSYGFNATWSSVAPCSICVPAERGSCSSTNTCNCYSRYRGVVCEADTSGSKDLFTPRSQHAMAYDPVKDMVYIMGGTSLDSPFIWDMLTYSFGKLAILRTFGGSKLPQHERTVSHKTTAFSTVDIATNKWDKITLDTKGPDPRYGHYAFMYGEALYVYGGVSVVGGLPEVWKYSGKRWTQQQPINPEKLPPGLRGSACVVVINNNSSKLYVFGGLNAAGVTTRDLHVYDLNQAIWKKSDHQNSVGLSGATAVYHQATDSIYYFGGMVNHITRNVITYQYRISQDLWYALAPRVDPLTTAPVPYYDGTQPAFNTTEEDMDDDSDTRDEGNTTQYLQPVVYDSVSTVWAPAALLGDDSVVMFGGMRPYGPGVNDKEHSCFSKRFTVYDLCKCDLELIACQKWTTFDVSELEAALGGRVNHTMILRPPGAAGGSKTAWTGFIFGGFDGTDRADVLNITLNIVTPTPSTVNNCRALRWCSLYDDCQYCNPSYCSYVNGLCLFDTEKAKNSPYLVGSSVDVPRTGTVQDLVRQRPELKSQVLKTDGCPARIALSLGNPYSNTIQEGQELTFKIYINAHDLDIQFEIRTLPTSGLDFKSLNVWEGFMNMYWRADHGLSDESWDGHSRISSPIPPDALANADNMTLDDNAVITSAGTLNTSELMDRWTKYAGLDTSPSSSAMRANSSYIYFPAADPRRFSGYYVFSMTNRSPTTLSFSVTVTLLDHPTLVDNVPGSKFNMATLGFFMLGFIIAMVLLIFLARKIRQLIEDRDASHRAAEMQFLEDEEEERSRRNGMIQVDGTAMKPMYKVVVGVQDMNKQDMAGFTLRHRIRHGGRDSVAGVGKYAEDSVNGYSVRFPAETPVLYTTHHEQGQEQQQQQRVIPEARQSRVRSDFIRDIGSAPLPLTVPRDSVMTEADSSLVRRYRSTGGFFRTSASSPDLGRYLDSDVLMKKANAGTGQEVLSKQTEPLLGTRGSSCATKADAIEGAITLQQSPDQRNSGGGCGVQRGWSLKSLSRVTSFKRQQKSASCSSEEKAALTCGEVKEKDEDEQCSLASSGIYDSEQELKDLGILSAHTDLLQIRQERLEKHQRELEEGATTVRRRRNPNRVQPISIEPLPFHAGLVPRILPNLKRYRRYLAGRRRQRQQLNESPYDQSLSVSAGVGISAAAPQGKRQSNTGQRLSHRSSSRLSSMNYPTTPMSASASQVVRATRSQGSLREVHRVASRITLRTTTKPHFGDSDIVGSKSLAERRSSQDQSQHSSWFREDDTGSDLNEDPGAEIELQQFVASRPNKDDKKDPEGSIPPESMQTTLQDQQPSTEATTMTAKSKPIKMRGRQQYEPGPLIAMNYLIVFPGDDGSRRVHQQGDMWRSRPQSDNMPGETGAEGQSKVKTEFDNDNTLYNMDMKLPPMAIGTVFVPDPVRWWAYKAKQVQDRLKFKRQMRRLHQLKEKEKEKEQQQQQARSRTRTRILNL</sequence>